<name>A0A151U0P8_CAJCA</name>
<dbReference type="EMBL" id="CM003604">
    <property type="protein sequence ID" value="KYP72818.1"/>
    <property type="molecule type" value="Genomic_DNA"/>
</dbReference>
<organism evidence="1 2">
    <name type="scientific">Cajanus cajan</name>
    <name type="common">Pigeon pea</name>
    <name type="synonym">Cajanus indicus</name>
    <dbReference type="NCBI Taxonomy" id="3821"/>
    <lineage>
        <taxon>Eukaryota</taxon>
        <taxon>Viridiplantae</taxon>
        <taxon>Streptophyta</taxon>
        <taxon>Embryophyta</taxon>
        <taxon>Tracheophyta</taxon>
        <taxon>Spermatophyta</taxon>
        <taxon>Magnoliopsida</taxon>
        <taxon>eudicotyledons</taxon>
        <taxon>Gunneridae</taxon>
        <taxon>Pentapetalae</taxon>
        <taxon>rosids</taxon>
        <taxon>fabids</taxon>
        <taxon>Fabales</taxon>
        <taxon>Fabaceae</taxon>
        <taxon>Papilionoideae</taxon>
        <taxon>50 kb inversion clade</taxon>
        <taxon>NPAAA clade</taxon>
        <taxon>indigoferoid/millettioid clade</taxon>
        <taxon>Phaseoleae</taxon>
        <taxon>Cajanus</taxon>
    </lineage>
</organism>
<gene>
    <name evidence="1" type="ORF">KK1_005421</name>
</gene>
<evidence type="ECO:0000313" key="2">
    <source>
        <dbReference type="Proteomes" id="UP000075243"/>
    </source>
</evidence>
<evidence type="ECO:0008006" key="3">
    <source>
        <dbReference type="Google" id="ProtNLM"/>
    </source>
</evidence>
<dbReference type="PANTHER" id="PTHR47481:SF9">
    <property type="entry name" value="RETROTRANSPOSON GAG DOMAIN-CONTAINING PROTEIN"/>
    <property type="match status" value="1"/>
</dbReference>
<dbReference type="PANTHER" id="PTHR47481">
    <property type="match status" value="1"/>
</dbReference>
<dbReference type="Pfam" id="PF14223">
    <property type="entry name" value="Retrotran_gag_2"/>
    <property type="match status" value="1"/>
</dbReference>
<sequence>DHYVFLALLGSCGPEAQVIMSSAKSSADAWARLTKAYANRSRTRVMSLKERLASISKGTSAVSDYLRSIRFIADELALIDHPVDDLDLVIATLNGLGPSFCEFNASMRARDTPLSFDELYEKLVDFETFLHREERTDILELAFLF</sequence>
<protein>
    <recommendedName>
        <fullName evidence="3">Retrovirus-related Pol polyprotein from transposon TNT 1-94</fullName>
    </recommendedName>
</protein>
<dbReference type="Proteomes" id="UP000075243">
    <property type="component" value="Chromosome 2"/>
</dbReference>
<dbReference type="Gramene" id="C.cajan_05289.t">
    <property type="protein sequence ID" value="C.cajan_05289.t.cds1"/>
    <property type="gene ID" value="C.cajan_05289"/>
</dbReference>
<accession>A0A151U0P8</accession>
<feature type="non-terminal residue" evidence="1">
    <location>
        <position position="1"/>
    </location>
</feature>
<keyword evidence="2" id="KW-1185">Reference proteome</keyword>
<evidence type="ECO:0000313" key="1">
    <source>
        <dbReference type="EMBL" id="KYP72818.1"/>
    </source>
</evidence>
<dbReference type="AlphaFoldDB" id="A0A151U0P8"/>
<proteinExistence type="predicted"/>
<dbReference type="OMA" id="CEFNASM"/>
<reference evidence="1 2" key="1">
    <citation type="journal article" date="2012" name="Nat. Biotechnol.">
        <title>Draft genome sequence of pigeonpea (Cajanus cajan), an orphan legume crop of resource-poor farmers.</title>
        <authorList>
            <person name="Varshney R.K."/>
            <person name="Chen W."/>
            <person name="Li Y."/>
            <person name="Bharti A.K."/>
            <person name="Saxena R.K."/>
            <person name="Schlueter J.A."/>
            <person name="Donoghue M.T."/>
            <person name="Azam S."/>
            <person name="Fan G."/>
            <person name="Whaley A.M."/>
            <person name="Farmer A.D."/>
            <person name="Sheridan J."/>
            <person name="Iwata A."/>
            <person name="Tuteja R."/>
            <person name="Penmetsa R.V."/>
            <person name="Wu W."/>
            <person name="Upadhyaya H.D."/>
            <person name="Yang S.P."/>
            <person name="Shah T."/>
            <person name="Saxena K.B."/>
            <person name="Michael T."/>
            <person name="McCombie W.R."/>
            <person name="Yang B."/>
            <person name="Zhang G."/>
            <person name="Yang H."/>
            <person name="Wang J."/>
            <person name="Spillane C."/>
            <person name="Cook D.R."/>
            <person name="May G.D."/>
            <person name="Xu X."/>
            <person name="Jackson S.A."/>
        </authorList>
    </citation>
    <scope>NUCLEOTIDE SEQUENCE [LARGE SCALE GENOMIC DNA]</scope>
    <source>
        <strain evidence="2">cv. Asha</strain>
    </source>
</reference>